<name>A0AAU9QT61_9VIBR</name>
<protein>
    <submittedName>
        <fullName evidence="2">Uncharacterized protein</fullName>
    </submittedName>
</protein>
<evidence type="ECO:0000313" key="3">
    <source>
        <dbReference type="Proteomes" id="UP001295462"/>
    </source>
</evidence>
<dbReference type="Proteomes" id="UP001295462">
    <property type="component" value="Unassembled WGS sequence"/>
</dbReference>
<sequence length="283" mass="31509">MIRSKLCKTLLASTLGLCMSTMASADGIVDPFLNALANTPDAKTSEFMSPLQSGVQWVANLPPTSGMMVVKLENGQHMIIDGNFKYAFYANNVMDLVRGEEITEMDQINNVWEMETSKLNSKDLPIFSYGVEKPNADLFVFMDMQKGLAATDIVEYIRLNKDKYRIDVVLVGGTDKVKLNSAANLFCAKDRKQAKANLLELKLPVKDDSTTWLDIHPTCTVDYVFKSSMMAHMYNITRFPAVVNSKGVILNGLPKDLERFVTYENPNPSNGKTLSELTNGIKK</sequence>
<evidence type="ECO:0000313" key="2">
    <source>
        <dbReference type="EMBL" id="CAH1601512.1"/>
    </source>
</evidence>
<keyword evidence="1" id="KW-0732">Signal</keyword>
<dbReference type="AlphaFoldDB" id="A0AAU9QT61"/>
<feature type="chain" id="PRO_5043874461" evidence="1">
    <location>
        <begin position="26"/>
        <end position="283"/>
    </location>
</feature>
<reference evidence="2" key="1">
    <citation type="submission" date="2022-01" db="EMBL/GenBank/DDBJ databases">
        <authorList>
            <person name="Lagorce A."/>
        </authorList>
    </citation>
    <scope>NUCLEOTIDE SEQUENCE</scope>
    <source>
        <strain evidence="2">Th15_F1_A12</strain>
    </source>
</reference>
<comment type="caution">
    <text evidence="2">The sequence shown here is derived from an EMBL/GenBank/DDBJ whole genome shotgun (WGS) entry which is preliminary data.</text>
</comment>
<organism evidence="2 3">
    <name type="scientific">Vibrio jasicida</name>
    <dbReference type="NCBI Taxonomy" id="766224"/>
    <lineage>
        <taxon>Bacteria</taxon>
        <taxon>Pseudomonadati</taxon>
        <taxon>Pseudomonadota</taxon>
        <taxon>Gammaproteobacteria</taxon>
        <taxon>Vibrionales</taxon>
        <taxon>Vibrionaceae</taxon>
        <taxon>Vibrio</taxon>
    </lineage>
</organism>
<feature type="signal peptide" evidence="1">
    <location>
        <begin position="1"/>
        <end position="25"/>
    </location>
</feature>
<accession>A0AAU9QT61</accession>
<dbReference type="Gene3D" id="3.40.30.10">
    <property type="entry name" value="Glutaredoxin"/>
    <property type="match status" value="1"/>
</dbReference>
<evidence type="ECO:0000256" key="1">
    <source>
        <dbReference type="SAM" id="SignalP"/>
    </source>
</evidence>
<dbReference type="EMBL" id="CAKMUD010000105">
    <property type="protein sequence ID" value="CAH1601512.1"/>
    <property type="molecule type" value="Genomic_DNA"/>
</dbReference>
<gene>
    <name evidence="2" type="ORF">THF1A12_50079</name>
</gene>
<proteinExistence type="predicted"/>